<dbReference type="GO" id="GO:0048512">
    <property type="term" value="P:circadian behavior"/>
    <property type="evidence" value="ECO:0007669"/>
    <property type="project" value="TreeGrafter"/>
</dbReference>
<dbReference type="PANTHER" id="PTHR46306">
    <property type="entry name" value="BTB/POZ DOMAIN-CONTAINING PROTEIN 9"/>
    <property type="match status" value="1"/>
</dbReference>
<dbReference type="AlphaFoldDB" id="A0A443Q6B4"/>
<reference evidence="1 2" key="1">
    <citation type="journal article" date="2018" name="Gigascience">
        <title>Genomes of trombidid mites reveal novel predicted allergens and laterally-transferred genes associated with secondary metabolism.</title>
        <authorList>
            <person name="Dong X."/>
            <person name="Chaisiri K."/>
            <person name="Xia D."/>
            <person name="Armstrong S.D."/>
            <person name="Fang Y."/>
            <person name="Donnelly M.J."/>
            <person name="Kadowaki T."/>
            <person name="McGarry J.W."/>
            <person name="Darby A.C."/>
            <person name="Makepeace B.L."/>
        </authorList>
    </citation>
    <scope>NUCLEOTIDE SEQUENCE [LARGE SCALE GENOMIC DNA]</scope>
    <source>
        <strain evidence="1">UoL-WK</strain>
    </source>
</reference>
<keyword evidence="2" id="KW-1185">Reference proteome</keyword>
<dbReference type="InterPro" id="IPR008979">
    <property type="entry name" value="Galactose-bd-like_sf"/>
</dbReference>
<evidence type="ECO:0000313" key="2">
    <source>
        <dbReference type="Proteomes" id="UP000285301"/>
    </source>
</evidence>
<dbReference type="PANTHER" id="PTHR46306:SF1">
    <property type="entry name" value="BTB_POZ DOMAIN-CONTAINING PROTEIN 9"/>
    <property type="match status" value="1"/>
</dbReference>
<dbReference type="Proteomes" id="UP000285301">
    <property type="component" value="Unassembled WGS sequence"/>
</dbReference>
<protein>
    <submittedName>
        <fullName evidence="1">BTB/POZ domain-containing protein 9-like protein</fullName>
    </submittedName>
</protein>
<gene>
    <name evidence="1" type="ORF">B4U79_17146</name>
</gene>
<sequence length="334" mass="39386">SNTPMFQGWGRFKSKEHLTLKLEKQSKIKTRKSVTGSQSSNTPIFQGWGRFKSKEHLTLKLEKQSKINHIRMLLPARETTFANEPTWVSNHPFRSYSYIIQVSVDNENWDTIISGHSEPIINLPTSMPTIWQIWYFKPVIAKFIRIIDGELDNRDNNWFYLLSFECYYSSKSFEFDQNGVIIPHFNIASIPFQPKFCCQEMTFLSDCDLDTKYKTYLMLMSNSYCPGQQITIKLQQQCVIDSIKFLLYDQDTKSYRYYVELSPDGCDKNFRVVIKRNNDWYTSWQLIKFTSQVVKSVRIYCTSKKTAYSMNYTRFRLVHFECPASDFIESSNDS</sequence>
<organism evidence="1 2">
    <name type="scientific">Dinothrombium tinctorium</name>
    <dbReference type="NCBI Taxonomy" id="1965070"/>
    <lineage>
        <taxon>Eukaryota</taxon>
        <taxon>Metazoa</taxon>
        <taxon>Ecdysozoa</taxon>
        <taxon>Arthropoda</taxon>
        <taxon>Chelicerata</taxon>
        <taxon>Arachnida</taxon>
        <taxon>Acari</taxon>
        <taxon>Acariformes</taxon>
        <taxon>Trombidiformes</taxon>
        <taxon>Prostigmata</taxon>
        <taxon>Anystina</taxon>
        <taxon>Parasitengona</taxon>
        <taxon>Trombidioidea</taxon>
        <taxon>Trombidiidae</taxon>
        <taxon>Dinothrombium</taxon>
    </lineage>
</organism>
<dbReference type="EMBL" id="NCKU01020799">
    <property type="protein sequence ID" value="RWR98572.1"/>
    <property type="molecule type" value="Genomic_DNA"/>
</dbReference>
<dbReference type="GO" id="GO:0050804">
    <property type="term" value="P:modulation of chemical synaptic transmission"/>
    <property type="evidence" value="ECO:0007669"/>
    <property type="project" value="TreeGrafter"/>
</dbReference>
<name>A0A443Q6B4_9ACAR</name>
<dbReference type="STRING" id="1965070.A0A443Q6B4"/>
<dbReference type="GO" id="GO:0008344">
    <property type="term" value="P:adult locomotory behavior"/>
    <property type="evidence" value="ECO:0007669"/>
    <property type="project" value="TreeGrafter"/>
</dbReference>
<dbReference type="GO" id="GO:0005737">
    <property type="term" value="C:cytoplasm"/>
    <property type="evidence" value="ECO:0007669"/>
    <property type="project" value="TreeGrafter"/>
</dbReference>
<feature type="non-terminal residue" evidence="1">
    <location>
        <position position="1"/>
    </location>
</feature>
<proteinExistence type="predicted"/>
<dbReference type="SUPFAM" id="SSF49785">
    <property type="entry name" value="Galactose-binding domain-like"/>
    <property type="match status" value="2"/>
</dbReference>
<accession>A0A443Q6B4</accession>
<dbReference type="InterPro" id="IPR052407">
    <property type="entry name" value="BTB_POZ_domain_cont_9"/>
</dbReference>
<comment type="caution">
    <text evidence="1">The sequence shown here is derived from an EMBL/GenBank/DDBJ whole genome shotgun (WGS) entry which is preliminary data.</text>
</comment>
<evidence type="ECO:0000313" key="1">
    <source>
        <dbReference type="EMBL" id="RWR98572.1"/>
    </source>
</evidence>
<dbReference type="Gene3D" id="2.60.120.260">
    <property type="entry name" value="Galactose-binding domain-like"/>
    <property type="match status" value="2"/>
</dbReference>